<feature type="compositionally biased region" description="Basic and acidic residues" evidence="9">
    <location>
        <begin position="97"/>
        <end position="122"/>
    </location>
</feature>
<evidence type="ECO:0000313" key="12">
    <source>
        <dbReference type="Proteomes" id="UP001055439"/>
    </source>
</evidence>
<name>A0A9E7F5L8_9LILI</name>
<dbReference type="Pfam" id="PF02701">
    <property type="entry name" value="Zn_ribbon_Dof"/>
    <property type="match status" value="1"/>
</dbReference>
<evidence type="ECO:0000313" key="11">
    <source>
        <dbReference type="EMBL" id="URD87783.1"/>
    </source>
</evidence>
<feature type="region of interest" description="Disordered" evidence="9">
    <location>
        <begin position="323"/>
        <end position="352"/>
    </location>
</feature>
<dbReference type="GO" id="GO:0003700">
    <property type="term" value="F:DNA-binding transcription factor activity"/>
    <property type="evidence" value="ECO:0007669"/>
    <property type="project" value="InterPro"/>
</dbReference>
<keyword evidence="2 8" id="KW-0863">Zinc-finger</keyword>
<comment type="subcellular location">
    <subcellularLocation>
        <location evidence="8">Nucleus</location>
    </subcellularLocation>
</comment>
<keyword evidence="3" id="KW-0862">Zinc</keyword>
<dbReference type="AlphaFoldDB" id="A0A9E7F5L8"/>
<dbReference type="GO" id="GO:0008270">
    <property type="term" value="F:zinc ion binding"/>
    <property type="evidence" value="ECO:0007669"/>
    <property type="project" value="UniProtKB-KW"/>
</dbReference>
<keyword evidence="7 8" id="KW-0539">Nucleus</keyword>
<evidence type="ECO:0000259" key="10">
    <source>
        <dbReference type="PROSITE" id="PS50884"/>
    </source>
</evidence>
<keyword evidence="6" id="KW-0804">Transcription</keyword>
<dbReference type="GO" id="GO:0003677">
    <property type="term" value="F:DNA binding"/>
    <property type="evidence" value="ECO:0007669"/>
    <property type="project" value="UniProtKB-UniRule"/>
</dbReference>
<evidence type="ECO:0000256" key="5">
    <source>
        <dbReference type="ARBA" id="ARBA00023125"/>
    </source>
</evidence>
<evidence type="ECO:0000256" key="4">
    <source>
        <dbReference type="ARBA" id="ARBA00023015"/>
    </source>
</evidence>
<evidence type="ECO:0000256" key="9">
    <source>
        <dbReference type="SAM" id="MobiDB-lite"/>
    </source>
</evidence>
<evidence type="ECO:0000256" key="3">
    <source>
        <dbReference type="ARBA" id="ARBA00022833"/>
    </source>
</evidence>
<feature type="domain" description="Dof-type" evidence="10">
    <location>
        <begin position="138"/>
        <end position="192"/>
    </location>
</feature>
<dbReference type="PROSITE" id="PS50884">
    <property type="entry name" value="ZF_DOF_2"/>
    <property type="match status" value="1"/>
</dbReference>
<evidence type="ECO:0000256" key="8">
    <source>
        <dbReference type="PROSITE-ProRule" id="PRU00071"/>
    </source>
</evidence>
<dbReference type="PANTHER" id="PTHR31089">
    <property type="entry name" value="CYCLIC DOF FACTOR 2"/>
    <property type="match status" value="1"/>
</dbReference>
<dbReference type="PANTHER" id="PTHR31089:SF75">
    <property type="entry name" value="CYCLIC DOF FACTOR 2"/>
    <property type="match status" value="1"/>
</dbReference>
<evidence type="ECO:0000256" key="7">
    <source>
        <dbReference type="ARBA" id="ARBA00023242"/>
    </source>
</evidence>
<dbReference type="GO" id="GO:0005634">
    <property type="term" value="C:nucleus"/>
    <property type="evidence" value="ECO:0007669"/>
    <property type="project" value="UniProtKB-SubCell"/>
</dbReference>
<dbReference type="Proteomes" id="UP001055439">
    <property type="component" value="Chromosome 2"/>
</dbReference>
<dbReference type="InterPro" id="IPR045174">
    <property type="entry name" value="Dof"/>
</dbReference>
<proteinExistence type="predicted"/>
<dbReference type="InterPro" id="IPR003851">
    <property type="entry name" value="Znf_Dof"/>
</dbReference>
<dbReference type="OrthoDB" id="1927254at2759"/>
<gene>
    <name evidence="11" type="ORF">MUK42_15418</name>
</gene>
<accession>A0A9E7F5L8</accession>
<dbReference type="EMBL" id="CP097504">
    <property type="protein sequence ID" value="URD87783.1"/>
    <property type="molecule type" value="Genomic_DNA"/>
</dbReference>
<keyword evidence="12" id="KW-1185">Reference proteome</keyword>
<feature type="compositionally biased region" description="Basic and acidic residues" evidence="9">
    <location>
        <begin position="14"/>
        <end position="23"/>
    </location>
</feature>
<keyword evidence="5 8" id="KW-0238">DNA-binding</keyword>
<evidence type="ECO:0000256" key="2">
    <source>
        <dbReference type="ARBA" id="ARBA00022771"/>
    </source>
</evidence>
<protein>
    <submittedName>
        <fullName evidence="11">Dof zinc finger protein</fullName>
    </submittedName>
</protein>
<reference evidence="11" key="1">
    <citation type="submission" date="2022-05" db="EMBL/GenBank/DDBJ databases">
        <title>The Musa troglodytarum L. genome provides insights into the mechanism of non-climacteric behaviour and enrichment of carotenoids.</title>
        <authorList>
            <person name="Wang J."/>
        </authorList>
    </citation>
    <scope>NUCLEOTIDE SEQUENCE</scope>
    <source>
        <tissue evidence="11">Leaf</tissue>
    </source>
</reference>
<organism evidence="11 12">
    <name type="scientific">Musa troglodytarum</name>
    <name type="common">fe'i banana</name>
    <dbReference type="NCBI Taxonomy" id="320322"/>
    <lineage>
        <taxon>Eukaryota</taxon>
        <taxon>Viridiplantae</taxon>
        <taxon>Streptophyta</taxon>
        <taxon>Embryophyta</taxon>
        <taxon>Tracheophyta</taxon>
        <taxon>Spermatophyta</taxon>
        <taxon>Magnoliopsida</taxon>
        <taxon>Liliopsida</taxon>
        <taxon>Zingiberales</taxon>
        <taxon>Musaceae</taxon>
        <taxon>Musa</taxon>
    </lineage>
</organism>
<keyword evidence="4" id="KW-0805">Transcription regulation</keyword>
<keyword evidence="1" id="KW-0479">Metal-binding</keyword>
<dbReference type="PROSITE" id="PS01361">
    <property type="entry name" value="ZF_DOF_1"/>
    <property type="match status" value="1"/>
</dbReference>
<sequence>MAMTKPWNPMASRGRWEERRSDSGVEGLSDVNDPAIKIFGRNIPLPEEEMEAGVLYGAPVTERVNDERLLGRKVMRLHGGLLFDDLVAEENFSSRNENIHKTPIEDDKAVSESKAEDNKSDAEGSVQDKVLKKSDKILPCPRCNSMDTKFCYYNNYNINQLRHFCKNCQRYWTAGGTMRNVPVGAGRCKITYSAAQCHQIMMPPHELQSAPLKSPDLTHHTLPCGTSAKSRPSIRNGAILKFGTEVPLSESMASALSIREQNRNGLRGQNKEKIPHVTPTVSKMDWQEIQSTLSKMSGRAIVMTEGPLSESMASALSIREQNRNGLPGENKEKIPHVTPTVSKMDWQEFNPR</sequence>
<evidence type="ECO:0000256" key="6">
    <source>
        <dbReference type="ARBA" id="ARBA00023163"/>
    </source>
</evidence>
<evidence type="ECO:0000256" key="1">
    <source>
        <dbReference type="ARBA" id="ARBA00022723"/>
    </source>
</evidence>
<feature type="region of interest" description="Disordered" evidence="9">
    <location>
        <begin position="1"/>
        <end position="28"/>
    </location>
</feature>
<feature type="region of interest" description="Disordered" evidence="9">
    <location>
        <begin position="97"/>
        <end position="127"/>
    </location>
</feature>